<feature type="region of interest" description="Disordered" evidence="1">
    <location>
        <begin position="96"/>
        <end position="243"/>
    </location>
</feature>
<evidence type="ECO:0000256" key="2">
    <source>
        <dbReference type="SAM" id="Phobius"/>
    </source>
</evidence>
<dbReference type="Pfam" id="PF17818">
    <property type="entry name" value="KCT2"/>
    <property type="match status" value="1"/>
</dbReference>
<evidence type="ECO:0000256" key="1">
    <source>
        <dbReference type="SAM" id="MobiDB-lite"/>
    </source>
</evidence>
<name>A0A3B3RL78_9TELE</name>
<evidence type="ECO:0000313" key="4">
    <source>
        <dbReference type="Ensembl" id="ENSPKIP00000019063.1"/>
    </source>
</evidence>
<feature type="chain" id="PRO_5017424278" evidence="3">
    <location>
        <begin position="32"/>
        <end position="357"/>
    </location>
</feature>
<feature type="compositionally biased region" description="Acidic residues" evidence="1">
    <location>
        <begin position="225"/>
        <end position="239"/>
    </location>
</feature>
<proteinExistence type="predicted"/>
<dbReference type="Ensembl" id="ENSPKIT00000035906.1">
    <property type="protein sequence ID" value="ENSPKIP00000019063.1"/>
    <property type="gene ID" value="ENSPKIG00000004390.1"/>
</dbReference>
<dbReference type="OrthoDB" id="5846619at2759"/>
<feature type="compositionally biased region" description="Acidic residues" evidence="1">
    <location>
        <begin position="151"/>
        <end position="160"/>
    </location>
</feature>
<feature type="transmembrane region" description="Helical" evidence="2">
    <location>
        <begin position="291"/>
        <end position="309"/>
    </location>
</feature>
<dbReference type="InterPro" id="IPR037645">
    <property type="entry name" value="KCT2"/>
</dbReference>
<feature type="compositionally biased region" description="Acidic residues" evidence="1">
    <location>
        <begin position="184"/>
        <end position="193"/>
    </location>
</feature>
<feature type="compositionally biased region" description="Low complexity" evidence="1">
    <location>
        <begin position="213"/>
        <end position="224"/>
    </location>
</feature>
<protein>
    <submittedName>
        <fullName evidence="4">Chromosome 5 open reading frame 15</fullName>
    </submittedName>
</protein>
<keyword evidence="2" id="KW-1133">Transmembrane helix</keyword>
<dbReference type="GeneTree" id="ENSGT00440000037499"/>
<keyword evidence="2" id="KW-0812">Transmembrane</keyword>
<keyword evidence="5" id="KW-1185">Reference proteome</keyword>
<feature type="compositionally biased region" description="Low complexity" evidence="1">
    <location>
        <begin position="107"/>
        <end position="127"/>
    </location>
</feature>
<reference evidence="4" key="2">
    <citation type="submission" date="2025-09" db="UniProtKB">
        <authorList>
            <consortium name="Ensembl"/>
        </authorList>
    </citation>
    <scope>IDENTIFICATION</scope>
</reference>
<accession>A0A3B3RL78</accession>
<feature type="region of interest" description="Disordered" evidence="1">
    <location>
        <begin position="35"/>
        <end position="75"/>
    </location>
</feature>
<evidence type="ECO:0000313" key="5">
    <source>
        <dbReference type="Proteomes" id="UP000261540"/>
    </source>
</evidence>
<sequence length="357" mass="37426">MAVVSRTVRYTAMRSVVSILTLLYASHLVCVSGVGKNDETPPDSPPNSGNPGNRSEDNPVTPKSPPGVKAFVSSVPSGISQKVDNLSSTFVKAATTAPPTIPPSPSADPAGPFSSPISSDEPLSSSPTQGDMGEGEEKGDTGDMTVVGDTTDGDNDDGDTGDTTVVGDRTDGDTGDTTVVGDTTDGDSDDGDTGDTTVVGDTTGGDNDDGDTGDTTVVGGTTDVGDNDDGDMGDGDMGDGDTTNFVDMGDDGDMTDMGDIKGDMDDDDGLYNQEKNGVLSTSIYEDADSHFFFHLVIFAFLVAIAYITYHNKRKILLLVHSRRWRDGFCSKGVEYRRLDQNVSDVMPSLRATKDYIF</sequence>
<reference evidence="4" key="1">
    <citation type="submission" date="2025-08" db="UniProtKB">
        <authorList>
            <consortium name="Ensembl"/>
        </authorList>
    </citation>
    <scope>IDENTIFICATION</scope>
</reference>
<keyword evidence="3" id="KW-0732">Signal</keyword>
<dbReference type="AlphaFoldDB" id="A0A3B3RL78"/>
<dbReference type="Proteomes" id="UP000261540">
    <property type="component" value="Unplaced"/>
</dbReference>
<dbReference type="PANTHER" id="PTHR16502:SF0">
    <property type="entry name" value="KERATINOCYTE-ASSOCIATED TRANSMEMBRANE PROTEIN 2"/>
    <property type="match status" value="1"/>
</dbReference>
<dbReference type="PANTHER" id="PTHR16502">
    <property type="entry name" value="KERATINOCYTE-ASSOCIATED TRANSMEMBRANE PROTEIN 2"/>
    <property type="match status" value="1"/>
</dbReference>
<organism evidence="4 5">
    <name type="scientific">Paramormyrops kingsleyae</name>
    <dbReference type="NCBI Taxonomy" id="1676925"/>
    <lineage>
        <taxon>Eukaryota</taxon>
        <taxon>Metazoa</taxon>
        <taxon>Chordata</taxon>
        <taxon>Craniata</taxon>
        <taxon>Vertebrata</taxon>
        <taxon>Euteleostomi</taxon>
        <taxon>Actinopterygii</taxon>
        <taxon>Neopterygii</taxon>
        <taxon>Teleostei</taxon>
        <taxon>Osteoglossocephala</taxon>
        <taxon>Osteoglossomorpha</taxon>
        <taxon>Osteoglossiformes</taxon>
        <taxon>Mormyridae</taxon>
        <taxon>Paramormyrops</taxon>
    </lineage>
</organism>
<feature type="signal peptide" evidence="3">
    <location>
        <begin position="1"/>
        <end position="31"/>
    </location>
</feature>
<keyword evidence="2" id="KW-0472">Membrane</keyword>
<evidence type="ECO:0000256" key="3">
    <source>
        <dbReference type="SAM" id="SignalP"/>
    </source>
</evidence>
<dbReference type="STRING" id="1676925.ENSPKIP00000019063"/>
<feature type="compositionally biased region" description="Low complexity" evidence="1">
    <location>
        <begin position="194"/>
        <end position="205"/>
    </location>
</feature>